<feature type="compositionally biased region" description="Basic and acidic residues" evidence="1">
    <location>
        <begin position="163"/>
        <end position="181"/>
    </location>
</feature>
<proteinExistence type="predicted"/>
<feature type="region of interest" description="Disordered" evidence="1">
    <location>
        <begin position="159"/>
        <end position="181"/>
    </location>
</feature>
<accession>A0AAD3H998</accession>
<feature type="region of interest" description="Disordered" evidence="1">
    <location>
        <begin position="48"/>
        <end position="83"/>
    </location>
</feature>
<evidence type="ECO:0000313" key="2">
    <source>
        <dbReference type="EMBL" id="GFH55352.1"/>
    </source>
</evidence>
<dbReference type="EMBL" id="BLLK01000047">
    <property type="protein sequence ID" value="GFH55352.1"/>
    <property type="molecule type" value="Genomic_DNA"/>
</dbReference>
<feature type="compositionally biased region" description="Polar residues" evidence="1">
    <location>
        <begin position="70"/>
        <end position="79"/>
    </location>
</feature>
<organism evidence="2 3">
    <name type="scientific">Chaetoceros tenuissimus</name>
    <dbReference type="NCBI Taxonomy" id="426638"/>
    <lineage>
        <taxon>Eukaryota</taxon>
        <taxon>Sar</taxon>
        <taxon>Stramenopiles</taxon>
        <taxon>Ochrophyta</taxon>
        <taxon>Bacillariophyta</taxon>
        <taxon>Coscinodiscophyceae</taxon>
        <taxon>Chaetocerotophycidae</taxon>
        <taxon>Chaetocerotales</taxon>
        <taxon>Chaetocerotaceae</taxon>
        <taxon>Chaetoceros</taxon>
    </lineage>
</organism>
<reference evidence="2 3" key="1">
    <citation type="journal article" date="2021" name="Sci. Rep.">
        <title>The genome of the diatom Chaetoceros tenuissimus carries an ancient integrated fragment of an extant virus.</title>
        <authorList>
            <person name="Hongo Y."/>
            <person name="Kimura K."/>
            <person name="Takaki Y."/>
            <person name="Yoshida Y."/>
            <person name="Baba S."/>
            <person name="Kobayashi G."/>
            <person name="Nagasaki K."/>
            <person name="Hano T."/>
            <person name="Tomaru Y."/>
        </authorList>
    </citation>
    <scope>NUCLEOTIDE SEQUENCE [LARGE SCALE GENOMIC DNA]</scope>
    <source>
        <strain evidence="2 3">NIES-3715</strain>
    </source>
</reference>
<comment type="caution">
    <text evidence="2">The sequence shown here is derived from an EMBL/GenBank/DDBJ whole genome shotgun (WGS) entry which is preliminary data.</text>
</comment>
<protein>
    <submittedName>
        <fullName evidence="2">Uncharacterized protein</fullName>
    </submittedName>
</protein>
<gene>
    <name evidence="2" type="ORF">CTEN210_11827</name>
</gene>
<evidence type="ECO:0000313" key="3">
    <source>
        <dbReference type="Proteomes" id="UP001054902"/>
    </source>
</evidence>
<sequence length="236" mass="27485">MAPSCNRFYQGCGSDESWRTHTSIQQQLQVTNNKSTTRSSFLYNTSQPGGVHSSWTRGEQDSPAWRPNIPVNTSFQNGNSGTGECDPEYIMRTTLIRLLDASKRATYTRQCLKQRFSAEKRRILRKRNRYTSKHNAAILHVEANYPKFQERNSSTWASCESGTGRKNEWQSYDHHSTNEEKFNHKREGRFYTMIPDNAERDYNVNTRVEGGALRRFSMTMVQNEEPSFIQKEGFEW</sequence>
<feature type="compositionally biased region" description="Polar residues" evidence="1">
    <location>
        <begin position="48"/>
        <end position="57"/>
    </location>
</feature>
<keyword evidence="3" id="KW-1185">Reference proteome</keyword>
<name>A0AAD3H998_9STRA</name>
<dbReference type="Proteomes" id="UP001054902">
    <property type="component" value="Unassembled WGS sequence"/>
</dbReference>
<evidence type="ECO:0000256" key="1">
    <source>
        <dbReference type="SAM" id="MobiDB-lite"/>
    </source>
</evidence>
<dbReference type="AlphaFoldDB" id="A0AAD3H998"/>